<organism evidence="2 3">
    <name type="scientific">Herbiconiux moechotypicola</name>
    <dbReference type="NCBI Taxonomy" id="637393"/>
    <lineage>
        <taxon>Bacteria</taxon>
        <taxon>Bacillati</taxon>
        <taxon>Actinomycetota</taxon>
        <taxon>Actinomycetes</taxon>
        <taxon>Micrococcales</taxon>
        <taxon>Microbacteriaceae</taxon>
        <taxon>Herbiconiux</taxon>
    </lineage>
</organism>
<comment type="caution">
    <text evidence="2">The sequence shown here is derived from an EMBL/GenBank/DDBJ whole genome shotgun (WGS) entry which is preliminary data.</text>
</comment>
<dbReference type="RefSeq" id="WP_259477872.1">
    <property type="nucleotide sequence ID" value="NZ_BAAAQY010000001.1"/>
</dbReference>
<dbReference type="InterPro" id="IPR019302">
    <property type="entry name" value="CAP12/PCTIR_TIR_dom"/>
</dbReference>
<reference evidence="2 3" key="1">
    <citation type="journal article" date="2019" name="Int. J. Syst. Evol. Microbiol.">
        <title>The Global Catalogue of Microorganisms (GCM) 10K type strain sequencing project: providing services to taxonomists for standard genome sequencing and annotation.</title>
        <authorList>
            <consortium name="The Broad Institute Genomics Platform"/>
            <consortium name="The Broad Institute Genome Sequencing Center for Infectious Disease"/>
            <person name="Wu L."/>
            <person name="Ma J."/>
        </authorList>
    </citation>
    <scope>NUCLEOTIDE SEQUENCE [LARGE SCALE GENOMIC DNA]</scope>
    <source>
        <strain evidence="2 3">JCM 16117</strain>
    </source>
</reference>
<name>A0ABN3D7S5_9MICO</name>
<dbReference type="Proteomes" id="UP001500929">
    <property type="component" value="Unassembled WGS sequence"/>
</dbReference>
<evidence type="ECO:0000313" key="2">
    <source>
        <dbReference type="EMBL" id="GAA2222636.1"/>
    </source>
</evidence>
<feature type="domain" description="CD-NTase-associated protein 12/Pycsar effector protein TIR" evidence="1">
    <location>
        <begin position="173"/>
        <end position="286"/>
    </location>
</feature>
<dbReference type="Pfam" id="PF10137">
    <property type="entry name" value="CAP12-PCTIR_TIR"/>
    <property type="match status" value="1"/>
</dbReference>
<dbReference type="EMBL" id="BAAAQY010000001">
    <property type="protein sequence ID" value="GAA2222636.1"/>
    <property type="molecule type" value="Genomic_DNA"/>
</dbReference>
<evidence type="ECO:0000259" key="1">
    <source>
        <dbReference type="Pfam" id="PF10137"/>
    </source>
</evidence>
<sequence length="314" mass="34612">MTIISFRVQGVRLNPGFVADAESTARPFAVAWAQSVIDDSLANTPEDDPLAAGYRQSWADLIDSGRIVRWSTWRTRQRNGVERTTEFDARLRDPDRRELADCDAYSLVLNCGNGDLTRSIPVTVRFTSSIGAPDCLVEIDAPAEQIDLLTEAVTELLTRYIDPALVATDSAFKVFVGHGADPQWKYLVRALDSQDGVRAEAFESDQRAGYHTLVVVDKMIRSSVVAVVVLTGEDEMPDGSRRARENVIHELGYCQGVLGIENVIVLLENGVSEPSNILGLTQIRFTRGALIDVEADVIQALGLRRKAHEFAQAR</sequence>
<protein>
    <recommendedName>
        <fullName evidence="1">CD-NTase-associated protein 12/Pycsar effector protein TIR domain-containing protein</fullName>
    </recommendedName>
</protein>
<keyword evidence="3" id="KW-1185">Reference proteome</keyword>
<accession>A0ABN3D7S5</accession>
<proteinExistence type="predicted"/>
<gene>
    <name evidence="2" type="ORF">GCM10009851_01820</name>
</gene>
<evidence type="ECO:0000313" key="3">
    <source>
        <dbReference type="Proteomes" id="UP001500929"/>
    </source>
</evidence>